<dbReference type="InterPro" id="IPR000873">
    <property type="entry name" value="AMP-dep_synth/lig_dom"/>
</dbReference>
<evidence type="ECO:0000259" key="9">
    <source>
        <dbReference type="Pfam" id="PF00501"/>
    </source>
</evidence>
<dbReference type="Gene3D" id="3.30.300.30">
    <property type="match status" value="1"/>
</dbReference>
<dbReference type="GO" id="GO:0044539">
    <property type="term" value="P:long-chain fatty acid import into cell"/>
    <property type="evidence" value="ECO:0007669"/>
    <property type="project" value="TreeGrafter"/>
</dbReference>
<dbReference type="PANTHER" id="PTHR43107:SF10">
    <property type="entry name" value="LONG-CHAIN FATTY ACID TRANSPORT PROTEIN 6"/>
    <property type="match status" value="1"/>
</dbReference>
<evidence type="ECO:0000313" key="12">
    <source>
        <dbReference type="Proteomes" id="UP000472270"/>
    </source>
</evidence>
<keyword evidence="2" id="KW-0436">Ligase</keyword>
<organism evidence="11 12">
    <name type="scientific">Sinocyclocheilus rhinocerous</name>
    <dbReference type="NCBI Taxonomy" id="307959"/>
    <lineage>
        <taxon>Eukaryota</taxon>
        <taxon>Metazoa</taxon>
        <taxon>Chordata</taxon>
        <taxon>Craniata</taxon>
        <taxon>Vertebrata</taxon>
        <taxon>Euteleostomi</taxon>
        <taxon>Actinopterygii</taxon>
        <taxon>Neopterygii</taxon>
        <taxon>Teleostei</taxon>
        <taxon>Ostariophysi</taxon>
        <taxon>Cypriniformes</taxon>
        <taxon>Cyprinidae</taxon>
        <taxon>Cyprininae</taxon>
        <taxon>Sinocyclocheilus</taxon>
    </lineage>
</organism>
<dbReference type="GO" id="GO:0005886">
    <property type="term" value="C:plasma membrane"/>
    <property type="evidence" value="ECO:0007669"/>
    <property type="project" value="TreeGrafter"/>
</dbReference>
<dbReference type="Pfam" id="PF00501">
    <property type="entry name" value="AMP-binding"/>
    <property type="match status" value="1"/>
</dbReference>
<evidence type="ECO:0000256" key="8">
    <source>
        <dbReference type="ARBA" id="ARBA00048666"/>
    </source>
</evidence>
<evidence type="ECO:0000256" key="3">
    <source>
        <dbReference type="ARBA" id="ARBA00022832"/>
    </source>
</evidence>
<keyword evidence="3" id="KW-0276">Fatty acid metabolism</keyword>
<dbReference type="Gene3D" id="3.40.50.12780">
    <property type="entry name" value="N-terminal domain of ligase-like"/>
    <property type="match status" value="1"/>
</dbReference>
<evidence type="ECO:0000256" key="7">
    <source>
        <dbReference type="ARBA" id="ARBA00041297"/>
    </source>
</evidence>
<dbReference type="FunFam" id="3.30.300.30:FF:000002">
    <property type="entry name" value="Long-chain fatty acid transport protein 1"/>
    <property type="match status" value="1"/>
</dbReference>
<dbReference type="InterPro" id="IPR045851">
    <property type="entry name" value="AMP-bd_C_sf"/>
</dbReference>
<dbReference type="Pfam" id="PF13193">
    <property type="entry name" value="AMP-binding_C"/>
    <property type="match status" value="1"/>
</dbReference>
<keyword evidence="4" id="KW-0445">Lipid transport</keyword>
<keyword evidence="4" id="KW-0813">Transport</keyword>
<dbReference type="Proteomes" id="UP000472270">
    <property type="component" value="Unassembled WGS sequence"/>
</dbReference>
<dbReference type="InterPro" id="IPR025110">
    <property type="entry name" value="AMP-bd_C"/>
</dbReference>
<dbReference type="Ensembl" id="ENSSRHT00000059346.1">
    <property type="protein sequence ID" value="ENSSRHP00000057740.1"/>
    <property type="gene ID" value="ENSSRHG00000028930.1"/>
</dbReference>
<dbReference type="EC" id="6.2.1.3" evidence="5"/>
<evidence type="ECO:0000259" key="10">
    <source>
        <dbReference type="Pfam" id="PF13193"/>
    </source>
</evidence>
<evidence type="ECO:0000256" key="5">
    <source>
        <dbReference type="ARBA" id="ARBA00026121"/>
    </source>
</evidence>
<dbReference type="SUPFAM" id="SSF56801">
    <property type="entry name" value="Acetyl-CoA synthetase-like"/>
    <property type="match status" value="1"/>
</dbReference>
<dbReference type="GO" id="GO:0005789">
    <property type="term" value="C:endoplasmic reticulum membrane"/>
    <property type="evidence" value="ECO:0007669"/>
    <property type="project" value="TreeGrafter"/>
</dbReference>
<evidence type="ECO:0000313" key="11">
    <source>
        <dbReference type="Ensembl" id="ENSSRHP00000057740.1"/>
    </source>
</evidence>
<comment type="catalytic activity">
    <reaction evidence="8">
        <text>tetracosanoate + ATP + CoA = tetracosanoyl-CoA + AMP + diphosphate</text>
        <dbReference type="Rhea" id="RHEA:33639"/>
        <dbReference type="ChEBI" id="CHEBI:30616"/>
        <dbReference type="ChEBI" id="CHEBI:31014"/>
        <dbReference type="ChEBI" id="CHEBI:33019"/>
        <dbReference type="ChEBI" id="CHEBI:57287"/>
        <dbReference type="ChEBI" id="CHEBI:65052"/>
        <dbReference type="ChEBI" id="CHEBI:456215"/>
    </reaction>
    <physiologicalReaction direction="left-to-right" evidence="8">
        <dbReference type="Rhea" id="RHEA:33640"/>
    </physiologicalReaction>
</comment>
<evidence type="ECO:0000256" key="4">
    <source>
        <dbReference type="ARBA" id="ARBA00023055"/>
    </source>
</evidence>
<dbReference type="InterPro" id="IPR042099">
    <property type="entry name" value="ANL_N_sf"/>
</dbReference>
<sequence length="376" mass="42552">VITHLQALKAAGGFWAYGATGSDVIYTLLPLYHSAASLPMRLCLIHLLIHGLINSGATCVLKKTFSASQFWHDCRKHNVTIFQYIGELCRYLCNQPTAENEKDHRVLMGVGNGLRQDIWREFLQRFGDIRMCEIYGSTEGNLCFMNHLGKIGAVGRSNFFYKLIFKYDLVKYELVREEPVRDCSGFCQHVQKGETGLKQLTEKKILRDVFVTGDAYFNSGDLMAEDNDDFICFRDRVGDSFRWKGENVASTEVTEILGEVDFIQEASVYGVQVPGSEGRAGMAAVIVRPECSFDGKKLFSHVLRELSLYARPLFIRLQESLEMTSTFKQQKFALVESGFDPCSISEPLFFLDYSEKSYVPLTSSVYDSIVSIQKKV</sequence>
<proteinExistence type="inferred from homology"/>
<name>A0A673K4E3_9TELE</name>
<dbReference type="PANTHER" id="PTHR43107">
    <property type="entry name" value="LONG-CHAIN FATTY ACID TRANSPORT PROTEIN"/>
    <property type="match status" value="1"/>
</dbReference>
<comment type="catalytic activity">
    <reaction evidence="6">
        <text>a very long-chain fatty acid + ATP + CoA = a very long-chain fatty acyl-CoA + AMP + diphosphate</text>
        <dbReference type="Rhea" id="RHEA:54536"/>
        <dbReference type="ChEBI" id="CHEBI:30616"/>
        <dbReference type="ChEBI" id="CHEBI:33019"/>
        <dbReference type="ChEBI" id="CHEBI:57287"/>
        <dbReference type="ChEBI" id="CHEBI:58950"/>
        <dbReference type="ChEBI" id="CHEBI:138261"/>
        <dbReference type="ChEBI" id="CHEBI:456215"/>
    </reaction>
    <physiologicalReaction direction="left-to-right" evidence="6">
        <dbReference type="Rhea" id="RHEA:54537"/>
    </physiologicalReaction>
</comment>
<dbReference type="GO" id="GO:0005324">
    <property type="term" value="F:long-chain fatty acid transmembrane transporter activity"/>
    <property type="evidence" value="ECO:0007669"/>
    <property type="project" value="TreeGrafter"/>
</dbReference>
<evidence type="ECO:0000256" key="1">
    <source>
        <dbReference type="ARBA" id="ARBA00006432"/>
    </source>
</evidence>
<feature type="domain" description="AMP-binding enzyme C-terminal" evidence="10">
    <location>
        <begin position="252"/>
        <end position="328"/>
    </location>
</feature>
<keyword evidence="12" id="KW-1185">Reference proteome</keyword>
<accession>A0A673K4E3</accession>
<dbReference type="AlphaFoldDB" id="A0A673K4E3"/>
<evidence type="ECO:0000256" key="2">
    <source>
        <dbReference type="ARBA" id="ARBA00022598"/>
    </source>
</evidence>
<dbReference type="GO" id="GO:0004467">
    <property type="term" value="F:long-chain fatty acid-CoA ligase activity"/>
    <property type="evidence" value="ECO:0007669"/>
    <property type="project" value="UniProtKB-EC"/>
</dbReference>
<reference evidence="11" key="1">
    <citation type="submission" date="2025-08" db="UniProtKB">
        <authorList>
            <consortium name="Ensembl"/>
        </authorList>
    </citation>
    <scope>IDENTIFICATION</scope>
</reference>
<keyword evidence="3" id="KW-0443">Lipid metabolism</keyword>
<comment type="similarity">
    <text evidence="1">Belongs to the ATP-dependent AMP-binding enzyme family.</text>
</comment>
<evidence type="ECO:0000256" key="6">
    <source>
        <dbReference type="ARBA" id="ARBA00036527"/>
    </source>
</evidence>
<reference evidence="11" key="2">
    <citation type="submission" date="2025-09" db="UniProtKB">
        <authorList>
            <consortium name="Ensembl"/>
        </authorList>
    </citation>
    <scope>IDENTIFICATION</scope>
</reference>
<protein>
    <recommendedName>
        <fullName evidence="5">long-chain-fatty-acid--CoA ligase</fullName>
        <ecNumber evidence="5">6.2.1.3</ecNumber>
    </recommendedName>
    <alternativeName>
        <fullName evidence="7">Long-chain-fatty-acid--CoA ligase</fullName>
    </alternativeName>
</protein>
<feature type="domain" description="AMP-dependent synthetase/ligase" evidence="9">
    <location>
        <begin position="1"/>
        <end position="154"/>
    </location>
</feature>